<dbReference type="EMBL" id="AUWU02000005">
    <property type="protein sequence ID" value="KAH0573374.1"/>
    <property type="molecule type" value="Genomic_DNA"/>
</dbReference>
<feature type="coiled-coil region" evidence="1">
    <location>
        <begin position="93"/>
        <end position="158"/>
    </location>
</feature>
<keyword evidence="1" id="KW-0175">Coiled coil</keyword>
<name>A0A9P8LRU3_9EUKA</name>
<feature type="region of interest" description="Disordered" evidence="2">
    <location>
        <begin position="205"/>
        <end position="234"/>
    </location>
</feature>
<reference evidence="3 4" key="1">
    <citation type="journal article" date="2014" name="PLoS Genet.">
        <title>The Genome of Spironucleus salmonicida Highlights a Fish Pathogen Adapted to Fluctuating Environments.</title>
        <authorList>
            <person name="Xu F."/>
            <person name="Jerlstrom-Hultqvist J."/>
            <person name="Einarsson E."/>
            <person name="Astvaldsson A."/>
            <person name="Svard S.G."/>
            <person name="Andersson J.O."/>
        </authorList>
    </citation>
    <scope>NUCLEOTIDE SEQUENCE [LARGE SCALE GENOMIC DNA]</scope>
    <source>
        <strain evidence="3 4">ATCC 50377</strain>
    </source>
</reference>
<feature type="compositionally biased region" description="Basic residues" evidence="2">
    <location>
        <begin position="214"/>
        <end position="224"/>
    </location>
</feature>
<proteinExistence type="predicted"/>
<evidence type="ECO:0000313" key="3">
    <source>
        <dbReference type="EMBL" id="KAH0573374.1"/>
    </source>
</evidence>
<dbReference type="KEGG" id="ssao:94299517"/>
<dbReference type="RefSeq" id="XP_067764147.1">
    <property type="nucleotide sequence ID" value="XM_067909326.1"/>
</dbReference>
<keyword evidence="4" id="KW-1185">Reference proteome</keyword>
<evidence type="ECO:0000256" key="1">
    <source>
        <dbReference type="SAM" id="Coils"/>
    </source>
</evidence>
<sequence length="234" mass="27468">MNRDMAKAINLLKSIDVKDIPSLSEIYVQSHQVRGRFFIPNLTHTHGKTKKSNSTLSKVNDREQQRTQTQIVKPVIQSDPKFDVPLYDQVFEMDNMEQQNNVINEELRLLKSLQDKYKVLKNKLRTNIIELKAIRMTVDGANAQLDKMQIKIDLIESQVYIFQDEYMLELQKQENSIDVDSNVESLPQQFLTTLDQLEGKITTSTKSLTDTHQQLKRYRHKRKHENQNNNKQKQ</sequence>
<dbReference type="GeneID" id="94299517"/>
<comment type="caution">
    <text evidence="3">The sequence shown here is derived from an EMBL/GenBank/DDBJ whole genome shotgun (WGS) entry which is preliminary data.</text>
</comment>
<organism evidence="3 4">
    <name type="scientific">Spironucleus salmonicida</name>
    <dbReference type="NCBI Taxonomy" id="348837"/>
    <lineage>
        <taxon>Eukaryota</taxon>
        <taxon>Metamonada</taxon>
        <taxon>Diplomonadida</taxon>
        <taxon>Hexamitidae</taxon>
        <taxon>Hexamitinae</taxon>
        <taxon>Spironucleus</taxon>
    </lineage>
</organism>
<gene>
    <name evidence="3" type="ORF">SS50377_25494</name>
</gene>
<evidence type="ECO:0000313" key="4">
    <source>
        <dbReference type="Proteomes" id="UP000018208"/>
    </source>
</evidence>
<dbReference type="AlphaFoldDB" id="A0A9P8LRU3"/>
<dbReference type="Proteomes" id="UP000018208">
    <property type="component" value="Unassembled WGS sequence"/>
</dbReference>
<protein>
    <submittedName>
        <fullName evidence="3">Uncharacterized protein</fullName>
    </submittedName>
</protein>
<feature type="region of interest" description="Disordered" evidence="2">
    <location>
        <begin position="44"/>
        <end position="64"/>
    </location>
</feature>
<evidence type="ECO:0000256" key="2">
    <source>
        <dbReference type="SAM" id="MobiDB-lite"/>
    </source>
</evidence>
<accession>A0A9P8LRU3</accession>